<name>A0A2N5GR63_9BACI</name>
<evidence type="ECO:0000313" key="4">
    <source>
        <dbReference type="Proteomes" id="UP000235114"/>
    </source>
</evidence>
<sequence length="64" mass="7148">MLIFKLILIGCGEGKEYPAYSIKAIPGWCKPENRQQGKGVPEQRFAFVKIKAAAGRQQIGWNRG</sequence>
<evidence type="ECO:0000313" key="1">
    <source>
        <dbReference type="EMBL" id="PLR85910.1"/>
    </source>
</evidence>
<keyword evidence="4" id="KW-1185">Reference proteome</keyword>
<reference evidence="2 4" key="2">
    <citation type="submission" date="2017-12" db="EMBL/GenBank/DDBJ databases">
        <title>Comparative Functional Genomics of Dry Heat Resistant strains isolated from the Viking Spacecraft.</title>
        <authorList>
            <person name="Seuylemezian A."/>
            <person name="Cooper K."/>
            <person name="Vaishampayan P."/>
        </authorList>
    </citation>
    <scope>NUCLEOTIDE SEQUENCE [LARGE SCALE GENOMIC DNA]</scope>
    <source>
        <strain evidence="2 4">ATCC 29669</strain>
    </source>
</reference>
<accession>A0A2N5GR63</accession>
<evidence type="ECO:0000313" key="2">
    <source>
        <dbReference type="EMBL" id="PLS00029.1"/>
    </source>
</evidence>
<evidence type="ECO:0000313" key="3">
    <source>
        <dbReference type="Proteomes" id="UP000234951"/>
    </source>
</evidence>
<reference evidence="1 3" key="1">
    <citation type="submission" date="2017-11" db="EMBL/GenBank/DDBJ databases">
        <title>Comparitive Functional Genomics of Dry Heat Resistant strains isolated from the Viking Spacecraft.</title>
        <authorList>
            <person name="Seuylemezian A."/>
            <person name="Cooper K."/>
            <person name="Vaishampayan P."/>
        </authorList>
    </citation>
    <scope>NUCLEOTIDE SEQUENCE [LARGE SCALE GENOMIC DNA]</scope>
    <source>
        <strain evidence="1 3">M4.6</strain>
    </source>
</reference>
<gene>
    <name evidence="1" type="ORF">CU635_02400</name>
    <name evidence="2" type="ORF">CVD25_04110</name>
</gene>
<proteinExistence type="predicted"/>
<dbReference type="Proteomes" id="UP000234951">
    <property type="component" value="Unassembled WGS sequence"/>
</dbReference>
<dbReference type="AlphaFoldDB" id="A0A2N5GR63"/>
<organism evidence="1 3">
    <name type="scientific">Bacillus canaveralius</name>
    <dbReference type="NCBI Taxonomy" id="1403243"/>
    <lineage>
        <taxon>Bacteria</taxon>
        <taxon>Bacillati</taxon>
        <taxon>Bacillota</taxon>
        <taxon>Bacilli</taxon>
        <taxon>Bacillales</taxon>
        <taxon>Bacillaceae</taxon>
        <taxon>Bacillus</taxon>
    </lineage>
</organism>
<dbReference type="Proteomes" id="UP000235114">
    <property type="component" value="Unassembled WGS sequence"/>
</dbReference>
<comment type="caution">
    <text evidence="1">The sequence shown here is derived from an EMBL/GenBank/DDBJ whole genome shotgun (WGS) entry which is preliminary data.</text>
</comment>
<protein>
    <submittedName>
        <fullName evidence="1">Uncharacterized protein</fullName>
    </submittedName>
</protein>
<dbReference type="EMBL" id="PGVD01000013">
    <property type="protein sequence ID" value="PLS00029.1"/>
    <property type="molecule type" value="Genomic_DNA"/>
</dbReference>
<dbReference type="EMBL" id="PGVA01000004">
    <property type="protein sequence ID" value="PLR85910.1"/>
    <property type="molecule type" value="Genomic_DNA"/>
</dbReference>